<organism evidence="9 10">
    <name type="scientific">Fistulifera solaris</name>
    <name type="common">Oleaginous diatom</name>
    <dbReference type="NCBI Taxonomy" id="1519565"/>
    <lineage>
        <taxon>Eukaryota</taxon>
        <taxon>Sar</taxon>
        <taxon>Stramenopiles</taxon>
        <taxon>Ochrophyta</taxon>
        <taxon>Bacillariophyta</taxon>
        <taxon>Bacillariophyceae</taxon>
        <taxon>Bacillariophycidae</taxon>
        <taxon>Naviculales</taxon>
        <taxon>Naviculaceae</taxon>
        <taxon>Fistulifera</taxon>
    </lineage>
</organism>
<dbReference type="GO" id="GO:0005886">
    <property type="term" value="C:plasma membrane"/>
    <property type="evidence" value="ECO:0007669"/>
    <property type="project" value="TreeGrafter"/>
</dbReference>
<evidence type="ECO:0000313" key="9">
    <source>
        <dbReference type="EMBL" id="GAX21627.1"/>
    </source>
</evidence>
<dbReference type="OrthoDB" id="47927at2759"/>
<feature type="transmembrane region" description="Helical" evidence="6">
    <location>
        <begin position="73"/>
        <end position="95"/>
    </location>
</feature>
<evidence type="ECO:0000256" key="6">
    <source>
        <dbReference type="SAM" id="Phobius"/>
    </source>
</evidence>
<feature type="transmembrane region" description="Helical" evidence="6">
    <location>
        <begin position="115"/>
        <end position="137"/>
    </location>
</feature>
<dbReference type="Proteomes" id="UP000198406">
    <property type="component" value="Unassembled WGS sequence"/>
</dbReference>
<proteinExistence type="predicted"/>
<evidence type="ECO:0000256" key="1">
    <source>
        <dbReference type="ARBA" id="ARBA00004141"/>
    </source>
</evidence>
<dbReference type="InterPro" id="IPR050681">
    <property type="entry name" value="CDF/SLC30A"/>
</dbReference>
<dbReference type="InParanoid" id="A0A1Z5K5W6"/>
<keyword evidence="3" id="KW-0864">Zinc transport</keyword>
<feature type="transmembrane region" description="Helical" evidence="6">
    <location>
        <begin position="223"/>
        <end position="240"/>
    </location>
</feature>
<dbReference type="SUPFAM" id="SSF161111">
    <property type="entry name" value="Cation efflux protein transmembrane domain-like"/>
    <property type="match status" value="1"/>
</dbReference>
<keyword evidence="4 6" id="KW-1133">Transmembrane helix</keyword>
<keyword evidence="10" id="KW-1185">Reference proteome</keyword>
<feature type="chain" id="PRO_5012034907" description="Cation efflux protein transmembrane domain-containing protein" evidence="7">
    <location>
        <begin position="30"/>
        <end position="292"/>
    </location>
</feature>
<name>A0A1Z5K5W6_FISSO</name>
<feature type="domain" description="Cation efflux protein transmembrane" evidence="8">
    <location>
        <begin position="6"/>
        <end position="264"/>
    </location>
</feature>
<feature type="signal peptide" evidence="7">
    <location>
        <begin position="1"/>
        <end position="29"/>
    </location>
</feature>
<gene>
    <name evidence="9" type="ORF">FisN_29Hh064</name>
</gene>
<evidence type="ECO:0000256" key="7">
    <source>
        <dbReference type="SAM" id="SignalP"/>
    </source>
</evidence>
<accession>A0A1Z5K5W6</accession>
<reference evidence="9 10" key="1">
    <citation type="journal article" date="2015" name="Plant Cell">
        <title>Oil accumulation by the oleaginous diatom Fistulifera solaris as revealed by the genome and transcriptome.</title>
        <authorList>
            <person name="Tanaka T."/>
            <person name="Maeda Y."/>
            <person name="Veluchamy A."/>
            <person name="Tanaka M."/>
            <person name="Abida H."/>
            <person name="Marechal E."/>
            <person name="Bowler C."/>
            <person name="Muto M."/>
            <person name="Sunaga Y."/>
            <person name="Tanaka M."/>
            <person name="Yoshino T."/>
            <person name="Taniguchi T."/>
            <person name="Fukuda Y."/>
            <person name="Nemoto M."/>
            <person name="Matsumoto M."/>
            <person name="Wong P.S."/>
            <person name="Aburatani S."/>
            <person name="Fujibuchi W."/>
        </authorList>
    </citation>
    <scope>NUCLEOTIDE SEQUENCE [LARGE SCALE GENOMIC DNA]</scope>
    <source>
        <strain evidence="9 10">JPCC DA0580</strain>
    </source>
</reference>
<feature type="transmembrane region" description="Helical" evidence="6">
    <location>
        <begin position="35"/>
        <end position="53"/>
    </location>
</feature>
<keyword evidence="5 6" id="KW-0472">Membrane</keyword>
<evidence type="ECO:0000259" key="8">
    <source>
        <dbReference type="Pfam" id="PF01545"/>
    </source>
</evidence>
<keyword evidence="2 6" id="KW-0812">Transmembrane</keyword>
<evidence type="ECO:0000313" key="10">
    <source>
        <dbReference type="Proteomes" id="UP000198406"/>
    </source>
</evidence>
<dbReference type="AlphaFoldDB" id="A0A1Z5K5W6"/>
<keyword evidence="3" id="KW-0406">Ion transport</keyword>
<dbReference type="GO" id="GO:0005385">
    <property type="term" value="F:zinc ion transmembrane transporter activity"/>
    <property type="evidence" value="ECO:0007669"/>
    <property type="project" value="TreeGrafter"/>
</dbReference>
<evidence type="ECO:0000256" key="4">
    <source>
        <dbReference type="ARBA" id="ARBA00022989"/>
    </source>
</evidence>
<dbReference type="InterPro" id="IPR058533">
    <property type="entry name" value="Cation_efflux_TM"/>
</dbReference>
<comment type="subcellular location">
    <subcellularLocation>
        <location evidence="1">Membrane</location>
        <topology evidence="1">Multi-pass membrane protein</topology>
    </subcellularLocation>
</comment>
<keyword evidence="7" id="KW-0732">Signal</keyword>
<evidence type="ECO:0000256" key="5">
    <source>
        <dbReference type="ARBA" id="ARBA00023136"/>
    </source>
</evidence>
<keyword evidence="3" id="KW-0862">Zinc</keyword>
<dbReference type="PANTHER" id="PTHR11562:SF17">
    <property type="entry name" value="RE54080P-RELATED"/>
    <property type="match status" value="1"/>
</dbReference>
<keyword evidence="3" id="KW-0813">Transport</keyword>
<dbReference type="Pfam" id="PF01545">
    <property type="entry name" value="Cation_efflux"/>
    <property type="match status" value="1"/>
</dbReference>
<dbReference type="InterPro" id="IPR027469">
    <property type="entry name" value="Cation_efflux_TMD_sf"/>
</dbReference>
<protein>
    <recommendedName>
        <fullName evidence="8">Cation efflux protein transmembrane domain-containing protein</fullName>
    </recommendedName>
</protein>
<comment type="caution">
    <text evidence="9">The sequence shown here is derived from an EMBL/GenBank/DDBJ whole genome shotgun (WGS) entry which is preliminary data.</text>
</comment>
<dbReference type="EMBL" id="BDSP01000170">
    <property type="protein sequence ID" value="GAX21627.1"/>
    <property type="molecule type" value="Genomic_DNA"/>
</dbReference>
<evidence type="ECO:0000256" key="3">
    <source>
        <dbReference type="ARBA" id="ARBA00022906"/>
    </source>
</evidence>
<sequence>MSLQNVAFLSFLAFTTLQLFFAVVAKSHAMMEDCIAMYVDVITYLFNFLAERLKHKVSDGNFNDSRSGRLYRLYLELIPPFLSVVTLLIVTILGLKTAIRTLREAPKDQGSQPDITIMLWFSGLNLLLDFFNVTCFARVDQAIGISQLQDQFNIFRSQRDEGSEKMATETTDLLAKIRRHNGCKACDEDEMSVSSEDTEAKGGLNLNMCSAWTHICADTLRSLAVLVAASFATIFPKLITPADADSWGSIVVSIVILASLVPLFEGLYMTACKISDVWQSNSKHHAKRATTH</sequence>
<dbReference type="PANTHER" id="PTHR11562">
    <property type="entry name" value="CATION EFFLUX PROTEIN/ ZINC TRANSPORTER"/>
    <property type="match status" value="1"/>
</dbReference>
<feature type="transmembrane region" description="Helical" evidence="6">
    <location>
        <begin position="246"/>
        <end position="264"/>
    </location>
</feature>
<evidence type="ECO:0000256" key="2">
    <source>
        <dbReference type="ARBA" id="ARBA00022692"/>
    </source>
</evidence>
<dbReference type="Gene3D" id="1.20.1510.10">
    <property type="entry name" value="Cation efflux protein transmembrane domain"/>
    <property type="match status" value="1"/>
</dbReference>